<dbReference type="Proteomes" id="UP001189429">
    <property type="component" value="Unassembled WGS sequence"/>
</dbReference>
<comment type="caution">
    <text evidence="1">The sequence shown here is derived from an EMBL/GenBank/DDBJ whole genome shotgun (WGS) entry which is preliminary data.</text>
</comment>
<evidence type="ECO:0000313" key="1">
    <source>
        <dbReference type="EMBL" id="CAK0856830.1"/>
    </source>
</evidence>
<sequence length="138" mass="14847">RSSPASSVALSMREQALAAAGTRVGHSAHSDAFDEFLGEEGSAPTTIEDMEVRALQFLDLTLEAKCAKSDATILVAAVRGAYPWCAGSQSMPRVNRGLRGYTKRGLPVPRVATTFFAYIRPGALRKLRAQQLLAPSRK</sequence>
<name>A0ABN9UCU7_9DINO</name>
<feature type="non-terminal residue" evidence="1">
    <location>
        <position position="1"/>
    </location>
</feature>
<evidence type="ECO:0000313" key="2">
    <source>
        <dbReference type="Proteomes" id="UP001189429"/>
    </source>
</evidence>
<reference evidence="1" key="1">
    <citation type="submission" date="2023-10" db="EMBL/GenBank/DDBJ databases">
        <authorList>
            <person name="Chen Y."/>
            <person name="Shah S."/>
            <person name="Dougan E. K."/>
            <person name="Thang M."/>
            <person name="Chan C."/>
        </authorList>
    </citation>
    <scope>NUCLEOTIDE SEQUENCE [LARGE SCALE GENOMIC DNA]</scope>
</reference>
<keyword evidence="2" id="KW-1185">Reference proteome</keyword>
<accession>A0ABN9UCU7</accession>
<feature type="non-terminal residue" evidence="1">
    <location>
        <position position="138"/>
    </location>
</feature>
<dbReference type="EMBL" id="CAUYUJ010015671">
    <property type="protein sequence ID" value="CAK0856830.1"/>
    <property type="molecule type" value="Genomic_DNA"/>
</dbReference>
<protein>
    <submittedName>
        <fullName evidence="1">Uncharacterized protein</fullName>
    </submittedName>
</protein>
<gene>
    <name evidence="1" type="ORF">PCOR1329_LOCUS47103</name>
</gene>
<proteinExistence type="predicted"/>
<organism evidence="1 2">
    <name type="scientific">Prorocentrum cordatum</name>
    <dbReference type="NCBI Taxonomy" id="2364126"/>
    <lineage>
        <taxon>Eukaryota</taxon>
        <taxon>Sar</taxon>
        <taxon>Alveolata</taxon>
        <taxon>Dinophyceae</taxon>
        <taxon>Prorocentrales</taxon>
        <taxon>Prorocentraceae</taxon>
        <taxon>Prorocentrum</taxon>
    </lineage>
</organism>